<keyword evidence="4" id="KW-0597">Phosphoprotein</keyword>
<dbReference type="GO" id="GO:0007010">
    <property type="term" value="P:cytoskeleton organization"/>
    <property type="evidence" value="ECO:0007669"/>
    <property type="project" value="UniProtKB-ARBA"/>
</dbReference>
<dbReference type="GO" id="GO:0004674">
    <property type="term" value="F:protein serine/threonine kinase activity"/>
    <property type="evidence" value="ECO:0007669"/>
    <property type="project" value="UniProtKB-KW"/>
</dbReference>
<evidence type="ECO:0000256" key="6">
    <source>
        <dbReference type="ARBA" id="ARBA00022723"/>
    </source>
</evidence>
<comment type="catalytic activity">
    <reaction evidence="12">
        <text>L-threonyl-[protein] + ATP = O-phospho-L-threonyl-[protein] + ADP + H(+)</text>
        <dbReference type="Rhea" id="RHEA:46608"/>
        <dbReference type="Rhea" id="RHEA-COMP:11060"/>
        <dbReference type="Rhea" id="RHEA-COMP:11605"/>
        <dbReference type="ChEBI" id="CHEBI:15378"/>
        <dbReference type="ChEBI" id="CHEBI:30013"/>
        <dbReference type="ChEBI" id="CHEBI:30616"/>
        <dbReference type="ChEBI" id="CHEBI:61977"/>
        <dbReference type="ChEBI" id="CHEBI:456216"/>
        <dbReference type="EC" id="2.7.11.1"/>
    </reaction>
</comment>
<evidence type="ECO:0000256" key="14">
    <source>
        <dbReference type="SAM" id="MobiDB-lite"/>
    </source>
</evidence>
<keyword evidence="3" id="KW-0723">Serine/threonine-protein kinase</keyword>
<proteinExistence type="inferred from homology"/>
<gene>
    <name evidence="16" type="ORF">MKW94_003445</name>
</gene>
<evidence type="ECO:0000256" key="1">
    <source>
        <dbReference type="ARBA" id="ARBA00009903"/>
    </source>
</evidence>
<evidence type="ECO:0000256" key="10">
    <source>
        <dbReference type="ARBA" id="ARBA00022833"/>
    </source>
</evidence>
<evidence type="ECO:0000256" key="7">
    <source>
        <dbReference type="ARBA" id="ARBA00022741"/>
    </source>
</evidence>
<feature type="compositionally biased region" description="Pro residues" evidence="14">
    <location>
        <begin position="79"/>
        <end position="88"/>
    </location>
</feature>
<dbReference type="PANTHER" id="PTHR24356:SF354">
    <property type="entry name" value="SERINE_THREONINE PROTEIN KINASE IRE4-RELATED"/>
    <property type="match status" value="1"/>
</dbReference>
<feature type="region of interest" description="Disordered" evidence="14">
    <location>
        <begin position="144"/>
        <end position="166"/>
    </location>
</feature>
<dbReference type="SMART" id="SM00220">
    <property type="entry name" value="S_TKc"/>
    <property type="match status" value="1"/>
</dbReference>
<dbReference type="Pfam" id="PF26031">
    <property type="entry name" value="IREH1"/>
    <property type="match status" value="1"/>
</dbReference>
<dbReference type="EC" id="2.7.11.1" evidence="2"/>
<dbReference type="EMBL" id="JAJJMA010019437">
    <property type="protein sequence ID" value="MCL7023184.1"/>
    <property type="molecule type" value="Genomic_DNA"/>
</dbReference>
<evidence type="ECO:0000256" key="5">
    <source>
        <dbReference type="ARBA" id="ARBA00022679"/>
    </source>
</evidence>
<name>A0AA41RMT8_PAPNU</name>
<dbReference type="PANTHER" id="PTHR24356">
    <property type="entry name" value="SERINE/THREONINE-PROTEIN KINASE"/>
    <property type="match status" value="1"/>
</dbReference>
<protein>
    <recommendedName>
        <fullName evidence="2">non-specific serine/threonine protein kinase</fullName>
        <ecNumber evidence="2">2.7.11.1</ecNumber>
    </recommendedName>
</protein>
<sequence>MMAEYDRRNNIIIGGGNNGNKRLSSSTEAGIPSGLNRIKTTRKSSDRLLSYMNHNNNNNNNNNNNEGGSPRSSGIGFFRPPPPPPPPVAVAKHKNGQDGSKEGHHKGKNFARWFTSYLSKGYYQVPNNNAAGNTQVGESEIKRLDKEGVGVTKQSAGKESSPERLGTRKLPIGLKSFSHELGPKGGIRPVHPRAHSYNDLKELLGSLHSRFDAAKIVVDTELANFAGDVEEILTRKGSSSPDGQKTAEDLLILAQQCIEMTSTEFRAKCERIVHDLAKRRQQCQGGLLKQLFTHMLFILTRCTRLLQFENADPIDEDSLFKFKQCLESIPAVEMNWGPQKDNTKQGLSTAYSLPCKPDQVNRKSRTPINDSVFSTEKPVSHSSQVESRLGETCITEFHSQIGSATTTRHFSSCREDVVQYHQVDGGLPKKLLTKSSGDSLNEKDRNIDGSDSVICRICEEIVPTTHLESHSYICAYAEKCNLNSLDVDERLGKLTDILVHIVESCTLGCNASYDSPDTSKLRTASSMNGSDVQSPRVIEWHHKGVEGMFEDIHEMDTACIDDSHHGGLSNLKSHLAVKLSQGGATSSTGSQTSASSTNTPRTSHFELFWLEYNNTSEPEDVHQMSELVDIANCIASTDLMKDGSPEYLVECMHDLQDILQESKVRALVIDTFGRRIENLLREKYALACEMMDDRSPTDVSKFNGSGCLGDSASQSSTMSTPSHGTHKERTSIDDFEMIKPISRGAYGKVFLARKRTTGDLFAIKVLKKLDMIRKNDIERILAERNILITVRNPFVVRFYYSFTCRDNLYLVMEYLNGGDLYSLLRKVGCLEEDIARTYIAELVLALEYLHSIGIVHRDLKPDNILIAHDGHTKLTDFGLSKIGLINSTVDLSGSETNESSPIDTEDMHTSFEHTAQTEEITKRSAVGTPDYLAPEILLGTHHGYAADWWSVGVILFELITGTPPFNAECPQSIFANILNQKIPWPAVPNDMSFEARDLIESFLIHDPEQRLGANGALEVKAHSFFKGINWDTLALQKAAFVPSPDSADDTSYFTSRYSEISHGVPEDQQCSDTGSDSTGSCSDCEHEIGDCGELNGDCGSLNDFESPSFDLSMMNFSFKNLSQLASINYDLLIQSGRTPSKGSSPTRDGEL</sequence>
<dbReference type="SUPFAM" id="SSF56112">
    <property type="entry name" value="Protein kinase-like (PK-like)"/>
    <property type="match status" value="1"/>
</dbReference>
<comment type="catalytic activity">
    <reaction evidence="13">
        <text>L-seryl-[protein] + ATP = O-phospho-L-seryl-[protein] + ADP + H(+)</text>
        <dbReference type="Rhea" id="RHEA:17989"/>
        <dbReference type="Rhea" id="RHEA-COMP:9863"/>
        <dbReference type="Rhea" id="RHEA-COMP:11604"/>
        <dbReference type="ChEBI" id="CHEBI:15378"/>
        <dbReference type="ChEBI" id="CHEBI:29999"/>
        <dbReference type="ChEBI" id="CHEBI:30616"/>
        <dbReference type="ChEBI" id="CHEBI:83421"/>
        <dbReference type="ChEBI" id="CHEBI:456216"/>
        <dbReference type="EC" id="2.7.11.1"/>
    </reaction>
</comment>
<evidence type="ECO:0000256" key="12">
    <source>
        <dbReference type="ARBA" id="ARBA00047899"/>
    </source>
</evidence>
<evidence type="ECO:0000313" key="17">
    <source>
        <dbReference type="Proteomes" id="UP001177140"/>
    </source>
</evidence>
<comment type="similarity">
    <text evidence="1">Belongs to the protein kinase superfamily. AGC Ser/Thr protein kinase family.</text>
</comment>
<dbReference type="FunFam" id="3.30.200.20:FF:000147">
    <property type="entry name" value="probable serine/threonine protein kinase IREH1"/>
    <property type="match status" value="1"/>
</dbReference>
<dbReference type="InterPro" id="IPR050236">
    <property type="entry name" value="Ser_Thr_kinase_AGC"/>
</dbReference>
<dbReference type="InterPro" id="IPR000719">
    <property type="entry name" value="Prot_kinase_dom"/>
</dbReference>
<dbReference type="PROSITE" id="PS00108">
    <property type="entry name" value="PROTEIN_KINASE_ST"/>
    <property type="match status" value="1"/>
</dbReference>
<dbReference type="InterPro" id="IPR008271">
    <property type="entry name" value="Ser/Thr_kinase_AS"/>
</dbReference>
<comment type="caution">
    <text evidence="16">The sequence shown here is derived from an EMBL/GenBank/DDBJ whole genome shotgun (WGS) entry which is preliminary data.</text>
</comment>
<dbReference type="FunFam" id="1.10.510.10:FF:000024">
    <property type="entry name" value="Probable serine/threonine-protein kinase cot-1"/>
    <property type="match status" value="1"/>
</dbReference>
<dbReference type="Proteomes" id="UP001177140">
    <property type="component" value="Unassembled WGS sequence"/>
</dbReference>
<evidence type="ECO:0000256" key="4">
    <source>
        <dbReference type="ARBA" id="ARBA00022553"/>
    </source>
</evidence>
<keyword evidence="5" id="KW-0808">Transferase</keyword>
<keyword evidence="17" id="KW-1185">Reference proteome</keyword>
<dbReference type="Gene3D" id="3.30.200.20">
    <property type="entry name" value="Phosphorylase Kinase, domain 1"/>
    <property type="match status" value="1"/>
</dbReference>
<dbReference type="AlphaFoldDB" id="A0AA41RMT8"/>
<dbReference type="Pfam" id="PF00069">
    <property type="entry name" value="Pkinase"/>
    <property type="match status" value="1"/>
</dbReference>
<dbReference type="CDD" id="cd05579">
    <property type="entry name" value="STKc_MAST_like"/>
    <property type="match status" value="1"/>
</dbReference>
<dbReference type="Gene3D" id="1.10.510.10">
    <property type="entry name" value="Transferase(Phosphotransferase) domain 1"/>
    <property type="match status" value="1"/>
</dbReference>
<reference evidence="16" key="1">
    <citation type="submission" date="2022-03" db="EMBL/GenBank/DDBJ databases">
        <title>A functionally conserved STORR gene fusion in Papaver species that diverged 16.8 million years ago.</title>
        <authorList>
            <person name="Catania T."/>
        </authorList>
    </citation>
    <scope>NUCLEOTIDE SEQUENCE</scope>
    <source>
        <strain evidence="16">S-191538</strain>
    </source>
</reference>
<dbReference type="GO" id="GO:0005524">
    <property type="term" value="F:ATP binding"/>
    <property type="evidence" value="ECO:0007669"/>
    <property type="project" value="UniProtKB-KW"/>
</dbReference>
<keyword evidence="9" id="KW-0418">Kinase</keyword>
<accession>A0AA41RMT8</accession>
<keyword evidence="8" id="KW-0863">Zinc-finger</keyword>
<keyword evidence="11" id="KW-0067">ATP-binding</keyword>
<keyword evidence="7" id="KW-0547">Nucleotide-binding</keyword>
<organism evidence="16 17">
    <name type="scientific">Papaver nudicaule</name>
    <name type="common">Iceland poppy</name>
    <dbReference type="NCBI Taxonomy" id="74823"/>
    <lineage>
        <taxon>Eukaryota</taxon>
        <taxon>Viridiplantae</taxon>
        <taxon>Streptophyta</taxon>
        <taxon>Embryophyta</taxon>
        <taxon>Tracheophyta</taxon>
        <taxon>Spermatophyta</taxon>
        <taxon>Magnoliopsida</taxon>
        <taxon>Ranunculales</taxon>
        <taxon>Papaveraceae</taxon>
        <taxon>Papaveroideae</taxon>
        <taxon>Papaver</taxon>
    </lineage>
</organism>
<keyword evidence="10" id="KW-0862">Zinc</keyword>
<evidence type="ECO:0000313" key="16">
    <source>
        <dbReference type="EMBL" id="MCL7023184.1"/>
    </source>
</evidence>
<evidence type="ECO:0000256" key="2">
    <source>
        <dbReference type="ARBA" id="ARBA00012513"/>
    </source>
</evidence>
<feature type="compositionally biased region" description="Low complexity" evidence="14">
    <location>
        <begin position="53"/>
        <end position="65"/>
    </location>
</feature>
<dbReference type="GO" id="GO:0008270">
    <property type="term" value="F:zinc ion binding"/>
    <property type="evidence" value="ECO:0007669"/>
    <property type="project" value="UniProtKB-KW"/>
</dbReference>
<feature type="region of interest" description="Disordered" evidence="14">
    <location>
        <begin position="359"/>
        <end position="381"/>
    </location>
</feature>
<feature type="domain" description="Protein kinase" evidence="15">
    <location>
        <begin position="735"/>
        <end position="1025"/>
    </location>
</feature>
<evidence type="ECO:0000256" key="11">
    <source>
        <dbReference type="ARBA" id="ARBA00022840"/>
    </source>
</evidence>
<dbReference type="InterPro" id="IPR011009">
    <property type="entry name" value="Kinase-like_dom_sf"/>
</dbReference>
<keyword evidence="6" id="KW-0479">Metal-binding</keyword>
<evidence type="ECO:0000256" key="3">
    <source>
        <dbReference type="ARBA" id="ARBA00022527"/>
    </source>
</evidence>
<evidence type="ECO:0000259" key="15">
    <source>
        <dbReference type="PROSITE" id="PS50011"/>
    </source>
</evidence>
<feature type="region of interest" description="Disordered" evidence="14">
    <location>
        <begin position="1"/>
        <end position="107"/>
    </location>
</feature>
<dbReference type="GO" id="GO:0035556">
    <property type="term" value="P:intracellular signal transduction"/>
    <property type="evidence" value="ECO:0007669"/>
    <property type="project" value="TreeGrafter"/>
</dbReference>
<dbReference type="InterPro" id="IPR058783">
    <property type="entry name" value="IREH1/IRE-like_N"/>
</dbReference>
<evidence type="ECO:0000256" key="9">
    <source>
        <dbReference type="ARBA" id="ARBA00022777"/>
    </source>
</evidence>
<evidence type="ECO:0000256" key="13">
    <source>
        <dbReference type="ARBA" id="ARBA00048679"/>
    </source>
</evidence>
<dbReference type="PROSITE" id="PS50011">
    <property type="entry name" value="PROTEIN_KINASE_DOM"/>
    <property type="match status" value="1"/>
</dbReference>
<evidence type="ECO:0000256" key="8">
    <source>
        <dbReference type="ARBA" id="ARBA00022771"/>
    </source>
</evidence>